<accession>A0ABR4FWA1</accession>
<feature type="domain" description="Zn(2)-C6 fungal-type" evidence="5">
    <location>
        <begin position="10"/>
        <end position="38"/>
    </location>
</feature>
<dbReference type="Gene3D" id="4.10.240.10">
    <property type="entry name" value="Zn(2)-C6 fungal-type DNA-binding domain"/>
    <property type="match status" value="1"/>
</dbReference>
<organism evidence="6 7">
    <name type="scientific">Aspergillus keveii</name>
    <dbReference type="NCBI Taxonomy" id="714993"/>
    <lineage>
        <taxon>Eukaryota</taxon>
        <taxon>Fungi</taxon>
        <taxon>Dikarya</taxon>
        <taxon>Ascomycota</taxon>
        <taxon>Pezizomycotina</taxon>
        <taxon>Eurotiomycetes</taxon>
        <taxon>Eurotiomycetidae</taxon>
        <taxon>Eurotiales</taxon>
        <taxon>Aspergillaceae</taxon>
        <taxon>Aspergillus</taxon>
        <taxon>Aspergillus subgen. Nidulantes</taxon>
    </lineage>
</organism>
<sequence>MVGVPGKSKGCNTCRRRKGGCDLQRPSCGQCHKSAIPCDGYARAKVWVNMNQDTGTERRYSPPPKAASLEILAHIPWTYVAKTLKDLLTDIFAEIRLLLADLDELRAADDAYIKREALHRKVWQREKQWREWRRKCEPQAEPVIESPEAVSPSQVFDSFLPAHIIGGHWTIGIFIYGVYLLANGTPPGEILPDETDPRRFCQKIIDIIPTFLHPYSGEYGVHGGIFPSLIALMYLEEADGDLDPSEACAIYALFDRCNRGRNILHFVENMRQRLRAGVVRLFEPIYS</sequence>
<evidence type="ECO:0000256" key="4">
    <source>
        <dbReference type="ARBA" id="ARBA00023242"/>
    </source>
</evidence>
<dbReference type="SUPFAM" id="SSF57701">
    <property type="entry name" value="Zn2/Cys6 DNA-binding domain"/>
    <property type="match status" value="1"/>
</dbReference>
<dbReference type="SMART" id="SM00066">
    <property type="entry name" value="GAL4"/>
    <property type="match status" value="1"/>
</dbReference>
<keyword evidence="7" id="KW-1185">Reference proteome</keyword>
<proteinExistence type="predicted"/>
<keyword evidence="4" id="KW-0539">Nucleus</keyword>
<comment type="caution">
    <text evidence="6">The sequence shown here is derived from an EMBL/GenBank/DDBJ whole genome shotgun (WGS) entry which is preliminary data.</text>
</comment>
<keyword evidence="2" id="KW-0238">DNA-binding</keyword>
<dbReference type="PROSITE" id="PS00463">
    <property type="entry name" value="ZN2_CY6_FUNGAL_1"/>
    <property type="match status" value="1"/>
</dbReference>
<evidence type="ECO:0000313" key="7">
    <source>
        <dbReference type="Proteomes" id="UP001610563"/>
    </source>
</evidence>
<evidence type="ECO:0000256" key="1">
    <source>
        <dbReference type="ARBA" id="ARBA00023015"/>
    </source>
</evidence>
<dbReference type="Proteomes" id="UP001610563">
    <property type="component" value="Unassembled WGS sequence"/>
</dbReference>
<keyword evidence="1" id="KW-0805">Transcription regulation</keyword>
<name>A0ABR4FWA1_9EURO</name>
<dbReference type="InterPro" id="IPR001138">
    <property type="entry name" value="Zn2Cys6_DnaBD"/>
</dbReference>
<dbReference type="PANTHER" id="PTHR38111">
    <property type="entry name" value="ZN(2)-C6 FUNGAL-TYPE DOMAIN-CONTAINING PROTEIN-RELATED"/>
    <property type="match status" value="1"/>
</dbReference>
<dbReference type="InterPro" id="IPR036864">
    <property type="entry name" value="Zn2-C6_fun-type_DNA-bd_sf"/>
</dbReference>
<evidence type="ECO:0000259" key="5">
    <source>
        <dbReference type="PROSITE" id="PS50048"/>
    </source>
</evidence>
<keyword evidence="3" id="KW-0804">Transcription</keyword>
<dbReference type="Pfam" id="PF00172">
    <property type="entry name" value="Zn_clus"/>
    <property type="match status" value="1"/>
</dbReference>
<dbReference type="PANTHER" id="PTHR38111:SF11">
    <property type="entry name" value="TRANSCRIPTION FACTOR DOMAIN-CONTAINING PROTEIN-RELATED"/>
    <property type="match status" value="1"/>
</dbReference>
<gene>
    <name evidence="6" type="ORF">BJX66DRAFT_341083</name>
</gene>
<dbReference type="PROSITE" id="PS50048">
    <property type="entry name" value="ZN2_CY6_FUNGAL_2"/>
    <property type="match status" value="1"/>
</dbReference>
<evidence type="ECO:0000256" key="3">
    <source>
        <dbReference type="ARBA" id="ARBA00023163"/>
    </source>
</evidence>
<dbReference type="CDD" id="cd00067">
    <property type="entry name" value="GAL4"/>
    <property type="match status" value="1"/>
</dbReference>
<protein>
    <recommendedName>
        <fullName evidence="5">Zn(2)-C6 fungal-type domain-containing protein</fullName>
    </recommendedName>
</protein>
<dbReference type="InterPro" id="IPR053178">
    <property type="entry name" value="Osmoadaptation_assoc"/>
</dbReference>
<evidence type="ECO:0000313" key="6">
    <source>
        <dbReference type="EMBL" id="KAL2787551.1"/>
    </source>
</evidence>
<reference evidence="6 7" key="1">
    <citation type="submission" date="2024-07" db="EMBL/GenBank/DDBJ databases">
        <title>Section-level genome sequencing and comparative genomics of Aspergillus sections Usti and Cavernicolus.</title>
        <authorList>
            <consortium name="Lawrence Berkeley National Laboratory"/>
            <person name="Nybo J.L."/>
            <person name="Vesth T.C."/>
            <person name="Theobald S."/>
            <person name="Frisvad J.C."/>
            <person name="Larsen T.O."/>
            <person name="Kjaerboelling I."/>
            <person name="Rothschild-Mancinelli K."/>
            <person name="Lyhne E.K."/>
            <person name="Kogle M.E."/>
            <person name="Barry K."/>
            <person name="Clum A."/>
            <person name="Na H."/>
            <person name="Ledsgaard L."/>
            <person name="Lin J."/>
            <person name="Lipzen A."/>
            <person name="Kuo A."/>
            <person name="Riley R."/>
            <person name="Mondo S."/>
            <person name="Labutti K."/>
            <person name="Haridas S."/>
            <person name="Pangalinan J."/>
            <person name="Salamov A.A."/>
            <person name="Simmons B.A."/>
            <person name="Magnuson J.K."/>
            <person name="Chen J."/>
            <person name="Drula E."/>
            <person name="Henrissat B."/>
            <person name="Wiebenga A."/>
            <person name="Lubbers R.J."/>
            <person name="Gomes A.C."/>
            <person name="Makela M.R."/>
            <person name="Stajich J."/>
            <person name="Grigoriev I.V."/>
            <person name="Mortensen U.H."/>
            <person name="De Vries R.P."/>
            <person name="Baker S.E."/>
            <person name="Andersen M.R."/>
        </authorList>
    </citation>
    <scope>NUCLEOTIDE SEQUENCE [LARGE SCALE GENOMIC DNA]</scope>
    <source>
        <strain evidence="6 7">CBS 209.92</strain>
    </source>
</reference>
<dbReference type="EMBL" id="JBFTWV010000094">
    <property type="protein sequence ID" value="KAL2787551.1"/>
    <property type="molecule type" value="Genomic_DNA"/>
</dbReference>
<evidence type="ECO:0000256" key="2">
    <source>
        <dbReference type="ARBA" id="ARBA00023125"/>
    </source>
</evidence>